<organism evidence="11 12">
    <name type="scientific">Wickerhamomyces anomalus (strain ATCC 58044 / CBS 1984 / NCYC 433 / NRRL Y-366-8)</name>
    <name type="common">Yeast</name>
    <name type="synonym">Hansenula anomala</name>
    <dbReference type="NCBI Taxonomy" id="683960"/>
    <lineage>
        <taxon>Eukaryota</taxon>
        <taxon>Fungi</taxon>
        <taxon>Dikarya</taxon>
        <taxon>Ascomycota</taxon>
        <taxon>Saccharomycotina</taxon>
        <taxon>Saccharomycetes</taxon>
        <taxon>Phaffomycetales</taxon>
        <taxon>Wickerhamomycetaceae</taxon>
        <taxon>Wickerhamomyces</taxon>
    </lineage>
</organism>
<accession>A0A1E3P2U2</accession>
<comment type="subunit">
    <text evidence="2">Homodimer.</text>
</comment>
<evidence type="ECO:0000256" key="9">
    <source>
        <dbReference type="ARBA" id="ARBA00055977"/>
    </source>
</evidence>
<dbReference type="FunFam" id="2.60.120.480:FF:000003">
    <property type="entry name" value="Ureidoglycolate hydrolase"/>
    <property type="match status" value="1"/>
</dbReference>
<protein>
    <recommendedName>
        <fullName evidence="4">Ureidoglycolate lyase</fullName>
        <ecNumber evidence="3">4.3.2.3</ecNumber>
    </recommendedName>
    <alternativeName>
        <fullName evidence="7">Ureidoglycolatase</fullName>
    </alternativeName>
</protein>
<comment type="catalytic activity">
    <reaction evidence="8">
        <text>(S)-ureidoglycolate = urea + glyoxylate</text>
        <dbReference type="Rhea" id="RHEA:11304"/>
        <dbReference type="ChEBI" id="CHEBI:16199"/>
        <dbReference type="ChEBI" id="CHEBI:36655"/>
        <dbReference type="ChEBI" id="CHEBI:57296"/>
        <dbReference type="EC" id="4.3.2.3"/>
    </reaction>
</comment>
<dbReference type="GO" id="GO:0000256">
    <property type="term" value="P:allantoin catabolic process"/>
    <property type="evidence" value="ECO:0007669"/>
    <property type="project" value="InterPro"/>
</dbReference>
<gene>
    <name evidence="11" type="ORF">WICANDRAFT_30379</name>
</gene>
<evidence type="ECO:0000256" key="2">
    <source>
        <dbReference type="ARBA" id="ARBA00011738"/>
    </source>
</evidence>
<dbReference type="AlphaFoldDB" id="A0A1E3P2U2"/>
<dbReference type="InterPro" id="IPR024060">
    <property type="entry name" value="Ureidoglycolate_lyase_dom_sf"/>
</dbReference>
<sequence length="213" mass="23425">MVLKTYDTTGKKAVVTKQLTPKSFAKFGDIISADHQIGLKEQSSANYGTAVKVHKVAKVINNSSNAKSGVKAQANWNIFRCSPPNHLFQKNSDGNIVYLSKVLERHPYSTQTFLPMGVDKEKDAYIVICAKSRKGIIEDSLPDPDTLEAFICKGNQAVTYGAGTWHAPMVSLVDNLDFGVLIHENGIADEDCQECYFEPGYNVVIKSHLSSKL</sequence>
<comment type="function">
    <text evidence="9">Catalyzes the catabolism of the allantoin degradation intermediate (S)-ureidoglycolate, generating urea and glyoxylate. Involved in the utilization of allantoin as secondary nitrogen source when primary sources are limiting.</text>
</comment>
<dbReference type="OrthoDB" id="10266039at2759"/>
<keyword evidence="12" id="KW-1185">Reference proteome</keyword>
<evidence type="ECO:0000256" key="1">
    <source>
        <dbReference type="ARBA" id="ARBA00004780"/>
    </source>
</evidence>
<keyword evidence="6" id="KW-0456">Lyase</keyword>
<evidence type="ECO:0000256" key="6">
    <source>
        <dbReference type="ARBA" id="ARBA00023239"/>
    </source>
</evidence>
<evidence type="ECO:0000256" key="7">
    <source>
        <dbReference type="ARBA" id="ARBA00030302"/>
    </source>
</evidence>
<evidence type="ECO:0000313" key="12">
    <source>
        <dbReference type="Proteomes" id="UP000094112"/>
    </source>
</evidence>
<dbReference type="EMBL" id="KV454210">
    <property type="protein sequence ID" value="ODQ59806.1"/>
    <property type="molecule type" value="Genomic_DNA"/>
</dbReference>
<dbReference type="Pfam" id="PF04115">
    <property type="entry name" value="Ureidogly_lyase"/>
    <property type="match status" value="1"/>
</dbReference>
<dbReference type="Gene3D" id="2.60.120.480">
    <property type="entry name" value="Ureidoglycolate hydrolase"/>
    <property type="match status" value="1"/>
</dbReference>
<dbReference type="InterPro" id="IPR047233">
    <property type="entry name" value="UAH_cupin"/>
</dbReference>
<evidence type="ECO:0000256" key="10">
    <source>
        <dbReference type="ARBA" id="ARBA00061337"/>
    </source>
</evidence>
<dbReference type="GO" id="GO:0050385">
    <property type="term" value="F:ureidoglycolate lyase activity"/>
    <property type="evidence" value="ECO:0007669"/>
    <property type="project" value="UniProtKB-EC"/>
</dbReference>
<evidence type="ECO:0000256" key="3">
    <source>
        <dbReference type="ARBA" id="ARBA00012341"/>
    </source>
</evidence>
<dbReference type="PANTHER" id="PTHR21221">
    <property type="entry name" value="UREIDOGLYCOLATE HYDROLASE"/>
    <property type="match status" value="1"/>
</dbReference>
<proteinExistence type="inferred from homology"/>
<dbReference type="GO" id="GO:0004848">
    <property type="term" value="F:ureidoglycolate hydrolase activity"/>
    <property type="evidence" value="ECO:0007669"/>
    <property type="project" value="InterPro"/>
</dbReference>
<dbReference type="EC" id="4.3.2.3" evidence="3"/>
<dbReference type="InterPro" id="IPR007247">
    <property type="entry name" value="Ureidogly_lyase"/>
</dbReference>
<keyword evidence="5" id="KW-0659">Purine metabolism</keyword>
<name>A0A1E3P2U2_WICAA</name>
<evidence type="ECO:0000256" key="8">
    <source>
        <dbReference type="ARBA" id="ARBA00047684"/>
    </source>
</evidence>
<evidence type="ECO:0000313" key="11">
    <source>
        <dbReference type="EMBL" id="ODQ59806.1"/>
    </source>
</evidence>
<dbReference type="RefSeq" id="XP_019039013.1">
    <property type="nucleotide sequence ID" value="XM_019181728.1"/>
</dbReference>
<dbReference type="STRING" id="683960.A0A1E3P2U2"/>
<comment type="pathway">
    <text evidence="1">Nitrogen metabolism; (S)-allantoin degradation.</text>
</comment>
<dbReference type="CDD" id="cd20298">
    <property type="entry name" value="cupin_UAH"/>
    <property type="match status" value="1"/>
</dbReference>
<dbReference type="GeneID" id="30198974"/>
<dbReference type="SUPFAM" id="SSF51182">
    <property type="entry name" value="RmlC-like cupins"/>
    <property type="match status" value="1"/>
</dbReference>
<dbReference type="Proteomes" id="UP000094112">
    <property type="component" value="Unassembled WGS sequence"/>
</dbReference>
<comment type="similarity">
    <text evidence="10">Belongs to the ureidoglycolate lyase family.</text>
</comment>
<dbReference type="GO" id="GO:0006144">
    <property type="term" value="P:purine nucleobase metabolic process"/>
    <property type="evidence" value="ECO:0007669"/>
    <property type="project" value="UniProtKB-KW"/>
</dbReference>
<dbReference type="InterPro" id="IPR011051">
    <property type="entry name" value="RmlC_Cupin_sf"/>
</dbReference>
<evidence type="ECO:0000256" key="4">
    <source>
        <dbReference type="ARBA" id="ARBA00019751"/>
    </source>
</evidence>
<dbReference type="PANTHER" id="PTHR21221:SF1">
    <property type="entry name" value="UREIDOGLYCOLATE LYASE"/>
    <property type="match status" value="1"/>
</dbReference>
<reference evidence="11 12" key="1">
    <citation type="journal article" date="2016" name="Proc. Natl. Acad. Sci. U.S.A.">
        <title>Comparative genomics of biotechnologically important yeasts.</title>
        <authorList>
            <person name="Riley R."/>
            <person name="Haridas S."/>
            <person name="Wolfe K.H."/>
            <person name="Lopes M.R."/>
            <person name="Hittinger C.T."/>
            <person name="Goeker M."/>
            <person name="Salamov A.A."/>
            <person name="Wisecaver J.H."/>
            <person name="Long T.M."/>
            <person name="Calvey C.H."/>
            <person name="Aerts A.L."/>
            <person name="Barry K.W."/>
            <person name="Choi C."/>
            <person name="Clum A."/>
            <person name="Coughlan A.Y."/>
            <person name="Deshpande S."/>
            <person name="Douglass A.P."/>
            <person name="Hanson S.J."/>
            <person name="Klenk H.-P."/>
            <person name="LaButti K.M."/>
            <person name="Lapidus A."/>
            <person name="Lindquist E.A."/>
            <person name="Lipzen A.M."/>
            <person name="Meier-Kolthoff J.P."/>
            <person name="Ohm R.A."/>
            <person name="Otillar R.P."/>
            <person name="Pangilinan J.L."/>
            <person name="Peng Y."/>
            <person name="Rokas A."/>
            <person name="Rosa C.A."/>
            <person name="Scheuner C."/>
            <person name="Sibirny A.A."/>
            <person name="Slot J.C."/>
            <person name="Stielow J.B."/>
            <person name="Sun H."/>
            <person name="Kurtzman C.P."/>
            <person name="Blackwell M."/>
            <person name="Grigoriev I.V."/>
            <person name="Jeffries T.W."/>
        </authorList>
    </citation>
    <scope>NUCLEOTIDE SEQUENCE [LARGE SCALE GENOMIC DNA]</scope>
    <source>
        <strain evidence="12">ATCC 58044 / CBS 1984 / NCYC 433 / NRRL Y-366-8</strain>
    </source>
</reference>
<evidence type="ECO:0000256" key="5">
    <source>
        <dbReference type="ARBA" id="ARBA00022631"/>
    </source>
</evidence>